<dbReference type="AlphaFoldDB" id="A0A6P2CF66"/>
<evidence type="ECO:0000313" key="2">
    <source>
        <dbReference type="Proteomes" id="UP000471120"/>
    </source>
</evidence>
<dbReference type="Proteomes" id="UP000471120">
    <property type="component" value="Unassembled WGS sequence"/>
</dbReference>
<protein>
    <submittedName>
        <fullName evidence="1">GIY-YIG nuclease family protein</fullName>
    </submittedName>
</protein>
<comment type="caution">
    <text evidence="1">The sequence shown here is derived from an EMBL/GenBank/DDBJ whole genome shotgun (WGS) entry which is preliminary data.</text>
</comment>
<gene>
    <name evidence="1" type="ORF">DW322_13175</name>
</gene>
<organism evidence="1 2">
    <name type="scientific">Rhodococcus rhodnii</name>
    <dbReference type="NCBI Taxonomy" id="38312"/>
    <lineage>
        <taxon>Bacteria</taxon>
        <taxon>Bacillati</taxon>
        <taxon>Actinomycetota</taxon>
        <taxon>Actinomycetes</taxon>
        <taxon>Mycobacteriales</taxon>
        <taxon>Nocardiaceae</taxon>
        <taxon>Rhodococcus</taxon>
    </lineage>
</organism>
<proteinExistence type="predicted"/>
<dbReference type="CDD" id="cd10440">
    <property type="entry name" value="GIY-YIG_COG3680"/>
    <property type="match status" value="1"/>
</dbReference>
<name>A0A6P2CF66_9NOCA</name>
<accession>A0A6P2CF66</accession>
<sequence>MKSGRDDLTFEGGYYVYGLIDPFELMRTQNELLSVFYVGKGKDLRWEQHQKDVRKTLESELLLLERIGSKAERIRKILERGGTVSAVRLSGGYENSDDAYRAESLAIDLVGDLLRAAGRPPLTNAQPGHHAGFIPLGEHFRFVTSEDMDIPPANGRGNVPRGDHALLVKGTAEQFVNAGHRLLTDVELPAALEPHRSRLKLLDDSAEAVDTADHEIVRPGWDSDNPWNDNQARDRARRYWKLGVDRAAGWLADPESAPAVVLLGIPDGAKTVVRYAWELQQSGTWEFFPASRLWGVPLGRRLHSHRALGRALYEDRDGRRVQVLANHVAGWRTLQL</sequence>
<dbReference type="Pfam" id="PF22945">
    <property type="entry name" value="LEM-3_GIY-YIG"/>
    <property type="match status" value="1"/>
</dbReference>
<evidence type="ECO:0000313" key="1">
    <source>
        <dbReference type="EMBL" id="TXG91002.1"/>
    </source>
</evidence>
<reference evidence="1 2" key="1">
    <citation type="submission" date="2018-07" db="EMBL/GenBank/DDBJ databases">
        <title>Genome sequence of Rhodococcus rhodnii ATCC 35071 from Rhodnius prolixus.</title>
        <authorList>
            <person name="Patel V."/>
            <person name="Vogel K.J."/>
        </authorList>
    </citation>
    <scope>NUCLEOTIDE SEQUENCE [LARGE SCALE GENOMIC DNA]</scope>
    <source>
        <strain evidence="1 2">ATCC 35071</strain>
    </source>
</reference>
<dbReference type="EMBL" id="QRCM01000001">
    <property type="protein sequence ID" value="TXG91002.1"/>
    <property type="molecule type" value="Genomic_DNA"/>
</dbReference>